<dbReference type="OrthoDB" id="9811737at2"/>
<accession>A0A1W1HC19</accession>
<dbReference type="InterPro" id="IPR029060">
    <property type="entry name" value="PIN-like_dom_sf"/>
</dbReference>
<dbReference type="Proteomes" id="UP000191931">
    <property type="component" value="Unassembled WGS sequence"/>
</dbReference>
<dbReference type="CDD" id="cd09874">
    <property type="entry name" value="PIN_MT3492-like"/>
    <property type="match status" value="1"/>
</dbReference>
<dbReference type="Pfam" id="PF01850">
    <property type="entry name" value="PIN"/>
    <property type="match status" value="1"/>
</dbReference>
<feature type="domain" description="PIN" evidence="1">
    <location>
        <begin position="3"/>
        <end position="128"/>
    </location>
</feature>
<reference evidence="2 3" key="1">
    <citation type="submission" date="2017-03" db="EMBL/GenBank/DDBJ databases">
        <authorList>
            <person name="Afonso C.L."/>
            <person name="Miller P.J."/>
            <person name="Scott M.A."/>
            <person name="Spackman E."/>
            <person name="Goraichik I."/>
            <person name="Dimitrov K.M."/>
            <person name="Suarez D.L."/>
            <person name="Swayne D.E."/>
        </authorList>
    </citation>
    <scope>NUCLEOTIDE SEQUENCE [LARGE SCALE GENOMIC DNA]</scope>
    <source>
        <strain evidence="2">PRJEB14757</strain>
    </source>
</reference>
<proteinExistence type="predicted"/>
<dbReference type="EMBL" id="FWEV01000117">
    <property type="protein sequence ID" value="SLM29976.1"/>
    <property type="molecule type" value="Genomic_DNA"/>
</dbReference>
<sequence>MKIFFDSSAFAKRYIEEPGSDSVESICQKATELALSVICIPEIISAINRRIREGAISQTQYRKIKTCLATETDDVTIINLLPEVITDAILVLENNSVRAMDALHVACALQWNADLFVSSDNRQLNAAKNAKLLTEKV</sequence>
<evidence type="ECO:0000259" key="1">
    <source>
        <dbReference type="Pfam" id="PF01850"/>
    </source>
</evidence>
<name>A0A1W1HC19_9BACT</name>
<evidence type="ECO:0000313" key="2">
    <source>
        <dbReference type="EMBL" id="SLM29976.1"/>
    </source>
</evidence>
<protein>
    <recommendedName>
        <fullName evidence="1">PIN domain-containing protein</fullName>
    </recommendedName>
</protein>
<dbReference type="InterPro" id="IPR002716">
    <property type="entry name" value="PIN_dom"/>
</dbReference>
<organism evidence="2 3">
    <name type="scientific">Desulfamplus magnetovallimortis</name>
    <dbReference type="NCBI Taxonomy" id="1246637"/>
    <lineage>
        <taxon>Bacteria</taxon>
        <taxon>Pseudomonadati</taxon>
        <taxon>Thermodesulfobacteriota</taxon>
        <taxon>Desulfobacteria</taxon>
        <taxon>Desulfobacterales</taxon>
        <taxon>Desulfobacteraceae</taxon>
        <taxon>Desulfamplus</taxon>
    </lineage>
</organism>
<keyword evidence="3" id="KW-1185">Reference proteome</keyword>
<gene>
    <name evidence="2" type="ORF">MTBBW1_2030066</name>
</gene>
<dbReference type="PANTHER" id="PTHR35901:SF1">
    <property type="entry name" value="EXONUCLEASE VAPC9"/>
    <property type="match status" value="1"/>
</dbReference>
<dbReference type="RefSeq" id="WP_080807204.1">
    <property type="nucleotide sequence ID" value="NZ_LT828556.1"/>
</dbReference>
<evidence type="ECO:0000313" key="3">
    <source>
        <dbReference type="Proteomes" id="UP000191931"/>
    </source>
</evidence>
<dbReference type="SUPFAM" id="SSF88723">
    <property type="entry name" value="PIN domain-like"/>
    <property type="match status" value="1"/>
</dbReference>
<dbReference type="STRING" id="1246637.MTBBW1_2030066"/>
<dbReference type="AlphaFoldDB" id="A0A1W1HC19"/>
<dbReference type="PANTHER" id="PTHR35901">
    <property type="entry name" value="RIBONUCLEASE VAPC3"/>
    <property type="match status" value="1"/>
</dbReference>
<dbReference type="InterPro" id="IPR051619">
    <property type="entry name" value="TypeII_TA_RNase_PINc/VapC"/>
</dbReference>
<dbReference type="Gene3D" id="3.40.50.1010">
    <property type="entry name" value="5'-nuclease"/>
    <property type="match status" value="1"/>
</dbReference>